<sequence>MEIIPEGRPLHVLAVLLGMLLGVKAPPESRRSLAGWTLAAVAATAYAALVARDRDRNAQWWLARTAYDREGVSCRCC</sequence>
<organism evidence="1 2">
    <name type="scientific">Kocuria turfanensis</name>
    <dbReference type="NCBI Taxonomy" id="388357"/>
    <lineage>
        <taxon>Bacteria</taxon>
        <taxon>Bacillati</taxon>
        <taxon>Actinomycetota</taxon>
        <taxon>Actinomycetes</taxon>
        <taxon>Micrococcales</taxon>
        <taxon>Micrococcaceae</taxon>
        <taxon>Kocuria</taxon>
    </lineage>
</organism>
<reference evidence="1 2" key="1">
    <citation type="submission" date="2019-07" db="EMBL/GenBank/DDBJ databases">
        <title>Whole genome shotgun sequence of Kocuria turfanensis NBRC 107627.</title>
        <authorList>
            <person name="Hosoyama A."/>
            <person name="Uohara A."/>
            <person name="Ohji S."/>
            <person name="Ichikawa N."/>
        </authorList>
    </citation>
    <scope>NUCLEOTIDE SEQUENCE [LARGE SCALE GENOMIC DNA]</scope>
    <source>
        <strain evidence="1 2">NBRC 107627</strain>
    </source>
</reference>
<proteinExistence type="predicted"/>
<comment type="caution">
    <text evidence="1">The sequence shown here is derived from an EMBL/GenBank/DDBJ whole genome shotgun (WGS) entry which is preliminary data.</text>
</comment>
<accession>A0A512IGT7</accession>
<dbReference type="RefSeq" id="WP_062735870.1">
    <property type="nucleotide sequence ID" value="NZ_BJZS01000099.1"/>
</dbReference>
<evidence type="ECO:0000313" key="2">
    <source>
        <dbReference type="Proteomes" id="UP000321103"/>
    </source>
</evidence>
<dbReference type="EMBL" id="BJZS01000099">
    <property type="protein sequence ID" value="GEO96878.1"/>
    <property type="molecule type" value="Genomic_DNA"/>
</dbReference>
<name>A0A512IGT7_9MICC</name>
<gene>
    <name evidence="1" type="ORF">KTU01_30010</name>
</gene>
<evidence type="ECO:0000313" key="1">
    <source>
        <dbReference type="EMBL" id="GEO96878.1"/>
    </source>
</evidence>
<dbReference type="AlphaFoldDB" id="A0A512IGT7"/>
<keyword evidence="2" id="KW-1185">Reference proteome</keyword>
<dbReference type="STRING" id="388357.GCA_001580365_02316"/>
<dbReference type="Proteomes" id="UP000321103">
    <property type="component" value="Unassembled WGS sequence"/>
</dbReference>
<protein>
    <submittedName>
        <fullName evidence="1">Uncharacterized protein</fullName>
    </submittedName>
</protein>